<dbReference type="Gene3D" id="3.40.50.720">
    <property type="entry name" value="NAD(P)-binding Rossmann-like Domain"/>
    <property type="match status" value="1"/>
</dbReference>
<dbReference type="EMBL" id="CP000248">
    <property type="protein sequence ID" value="ABD26107.1"/>
    <property type="molecule type" value="Genomic_DNA"/>
</dbReference>
<name>Q2G7R6_NOVAD</name>
<dbReference type="InterPro" id="IPR051397">
    <property type="entry name" value="Zn-ADH-like_protein"/>
</dbReference>
<dbReference type="InterPro" id="IPR013149">
    <property type="entry name" value="ADH-like_C"/>
</dbReference>
<accession>Q2G7R6</accession>
<evidence type="ECO:0000313" key="2">
    <source>
        <dbReference type="EMBL" id="ABD26107.1"/>
    </source>
</evidence>
<dbReference type="RefSeq" id="WP_011445317.1">
    <property type="nucleotide sequence ID" value="NC_007794.1"/>
</dbReference>
<dbReference type="InterPro" id="IPR011032">
    <property type="entry name" value="GroES-like_sf"/>
</dbReference>
<dbReference type="Proteomes" id="UP000009134">
    <property type="component" value="Chromosome"/>
</dbReference>
<dbReference type="InterPro" id="IPR020843">
    <property type="entry name" value="ER"/>
</dbReference>
<dbReference type="KEGG" id="nar:Saro_1667"/>
<dbReference type="Pfam" id="PF08240">
    <property type="entry name" value="ADH_N"/>
    <property type="match status" value="1"/>
</dbReference>
<dbReference type="PANTHER" id="PTHR43677">
    <property type="entry name" value="SHORT-CHAIN DEHYDROGENASE/REDUCTASE"/>
    <property type="match status" value="1"/>
</dbReference>
<dbReference type="Pfam" id="PF00107">
    <property type="entry name" value="ADH_zinc_N"/>
    <property type="match status" value="1"/>
</dbReference>
<dbReference type="SMART" id="SM00829">
    <property type="entry name" value="PKS_ER"/>
    <property type="match status" value="1"/>
</dbReference>
<sequence length="329" mass="34267">MTTMCALQVRALSEDLGGLALVDLPMPVPSAGEALVRIEAAALGFPDLLMTKGRYQARPPLPFVPGMEGAGVVVEAGEGCQFKPGDEVIVGGLTGGVAQYGCFASGAMMPKPASLDMGQAASLRAAYLTAWVALVRRGMAQPGETLLVHGAAGGVGLAAVDLGKALGLRVIAAASSDEKRAAIQQLYAPDHVIDSAPGFRDRVLAITEGRGADLVYDPVGGDVFDESTRCIAFDGRLLVIGFAGGRIPQIGVNIALIKGFSVVGVRAGEYGRRFPERGAENLAQVQRLASDGRIRPHVHARYALADWKQAFAGMESRSVIGRSVILPHG</sequence>
<dbReference type="InterPro" id="IPR013154">
    <property type="entry name" value="ADH-like_N"/>
</dbReference>
<dbReference type="SUPFAM" id="SSF50129">
    <property type="entry name" value="GroES-like"/>
    <property type="match status" value="1"/>
</dbReference>
<organism evidence="2 3">
    <name type="scientific">Novosphingobium aromaticivorans (strain ATCC 700278 / DSM 12444 / CCUG 56034 / CIP 105152 / NBRC 16084 / F199)</name>
    <dbReference type="NCBI Taxonomy" id="279238"/>
    <lineage>
        <taxon>Bacteria</taxon>
        <taxon>Pseudomonadati</taxon>
        <taxon>Pseudomonadota</taxon>
        <taxon>Alphaproteobacteria</taxon>
        <taxon>Sphingomonadales</taxon>
        <taxon>Sphingomonadaceae</taxon>
        <taxon>Novosphingobium</taxon>
    </lineage>
</organism>
<dbReference type="CDD" id="cd08241">
    <property type="entry name" value="QOR1"/>
    <property type="match status" value="1"/>
</dbReference>
<dbReference type="STRING" id="279238.Saro_1667"/>
<reference evidence="3" key="1">
    <citation type="submission" date="2006-01" db="EMBL/GenBank/DDBJ databases">
        <title>Complete sequence of Novosphingobium aromaticivorans DSM 12444.</title>
        <authorList>
            <consortium name="US DOE Joint Genome Institute"/>
            <person name="Copeland A."/>
            <person name="Lucas S."/>
            <person name="Lapidus A."/>
            <person name="Barry K."/>
            <person name="Detter J.C."/>
            <person name="Glavina T."/>
            <person name="Hammon N."/>
            <person name="Israni S."/>
            <person name="Pitluck S."/>
            <person name="Chain P."/>
            <person name="Malfatti S."/>
            <person name="Shin M."/>
            <person name="Vergez L."/>
            <person name="Schmutz J."/>
            <person name="Larimer F."/>
            <person name="Land M."/>
            <person name="Kyrpides N."/>
            <person name="Ivanova N."/>
            <person name="Fredrickson J."/>
            <person name="Balkwill D."/>
            <person name="Romine M.F."/>
            <person name="Richardson P."/>
        </authorList>
    </citation>
    <scope>NUCLEOTIDE SEQUENCE [LARGE SCALE GENOMIC DNA]</scope>
    <source>
        <strain evidence="3">ATCC 700278 / DSM 12444 / CCUG 56034 / CIP 105152 / NBRC 16084 / F199</strain>
    </source>
</reference>
<dbReference type="GO" id="GO:0016491">
    <property type="term" value="F:oxidoreductase activity"/>
    <property type="evidence" value="ECO:0007669"/>
    <property type="project" value="InterPro"/>
</dbReference>
<keyword evidence="3" id="KW-1185">Reference proteome</keyword>
<dbReference type="PANTHER" id="PTHR43677:SF4">
    <property type="entry name" value="QUINONE OXIDOREDUCTASE-LIKE PROTEIN 2"/>
    <property type="match status" value="1"/>
</dbReference>
<dbReference type="HOGENOM" id="CLU_026673_3_1_5"/>
<dbReference type="AlphaFoldDB" id="Q2G7R6"/>
<dbReference type="Gene3D" id="3.90.180.10">
    <property type="entry name" value="Medium-chain alcohol dehydrogenases, catalytic domain"/>
    <property type="match status" value="1"/>
</dbReference>
<dbReference type="eggNOG" id="COG0604">
    <property type="taxonomic scope" value="Bacteria"/>
</dbReference>
<evidence type="ECO:0000259" key="1">
    <source>
        <dbReference type="SMART" id="SM00829"/>
    </source>
</evidence>
<evidence type="ECO:0000313" key="3">
    <source>
        <dbReference type="Proteomes" id="UP000009134"/>
    </source>
</evidence>
<dbReference type="InterPro" id="IPR036291">
    <property type="entry name" value="NAD(P)-bd_dom_sf"/>
</dbReference>
<gene>
    <name evidence="2" type="ordered locus">Saro_1667</name>
</gene>
<dbReference type="SUPFAM" id="SSF51735">
    <property type="entry name" value="NAD(P)-binding Rossmann-fold domains"/>
    <property type="match status" value="1"/>
</dbReference>
<feature type="domain" description="Enoyl reductase (ER)" evidence="1">
    <location>
        <begin position="14"/>
        <end position="325"/>
    </location>
</feature>
<proteinExistence type="predicted"/>
<protein>
    <submittedName>
        <fullName evidence="2">Alcohol dehydrogenase superfamily, zinc-containing</fullName>
    </submittedName>
</protein>